<dbReference type="RefSeq" id="WP_189079818.1">
    <property type="nucleotide sequence ID" value="NZ_BMMX01000011.1"/>
</dbReference>
<dbReference type="InterPro" id="IPR020845">
    <property type="entry name" value="AMP-binding_CS"/>
</dbReference>
<dbReference type="Pfam" id="PF00975">
    <property type="entry name" value="Thioesterase"/>
    <property type="match status" value="1"/>
</dbReference>
<dbReference type="GO" id="GO:0030729">
    <property type="term" value="F:acetoacetate-CoA ligase activity"/>
    <property type="evidence" value="ECO:0007669"/>
    <property type="project" value="InterPro"/>
</dbReference>
<dbReference type="SUPFAM" id="SSF53474">
    <property type="entry name" value="alpha/beta-Hydrolases"/>
    <property type="match status" value="1"/>
</dbReference>
<dbReference type="EMBL" id="BMMX01000011">
    <property type="protein sequence ID" value="GGK93987.1"/>
    <property type="molecule type" value="Genomic_DNA"/>
</dbReference>
<organism evidence="7 8">
    <name type="scientific">Mangrovihabitans endophyticus</name>
    <dbReference type="NCBI Taxonomy" id="1751298"/>
    <lineage>
        <taxon>Bacteria</taxon>
        <taxon>Bacillati</taxon>
        <taxon>Actinomycetota</taxon>
        <taxon>Actinomycetes</taxon>
        <taxon>Micromonosporales</taxon>
        <taxon>Micromonosporaceae</taxon>
        <taxon>Mangrovihabitans</taxon>
    </lineage>
</organism>
<sequence>MSELLRRDDDRVVHRVPQLAQFRARCAARTQRDLTTPQNLHRWSVEHFRDFWDEFLRWADLAWEGSAETVCDGDDVETARFFPDVRLNYAENLLRPLPGVDDDAVALTSVHDDGSAEHLTRAALRRRVTAAATGLAAAGVCAGDRVVVIAPNTAATVVTVLAGAALGAAVSTAMPDMGPTALLGRLAQVEPVVLVVDRGGSGEWAGAPGDTLATLLDGLPAVRVVLVLDDDDRPLPATAKVSAYRLDTTIEGTDGPPAEWPRLPFDAPLFVMFTSGTTGAPKAMVHGIGGTLLEHLKEHRLHLDLAPGDVYLHHSTTAWMVWNRQLSALGAGCRIVLSDRALTGPETLWELVAGLGVTVLGTSPAYLQLCQDAGYRPRDATDLSALRAVLSSGAVLHDWQFDWVADAVGEMPLQSISGGTDIIGAFVLGHPELPVRRGRIQARGLGMDVAAVDAQGRELVGEVGELVCRNPFPSRPVAFRRDPDGARRHAAYFAANRGMWTHGDLIEFDSDGSSRLHGRSDGVLNVDGVRIGPTEIYAVLRQIAGVRDAMAMEQRHPTVPGATRLALLVVLEDGVRLSADLARSIRVSLRRQASAAHVPSLILPVPDLPVTFNGKKSERAARYVLDGEPVANLTALRNPDSIDGIARALAAAEREAAQVAAAAADDAGVDDVTATIGRLWRETLGPTADGGHTFADLGGTSRQAMTLVRQVRQVLGRDVGLEAFLADPTLPGLIAAATAAPRADDAPRAVRLAAGDPALPPMFFVHDAWGDIDVYWPLAQLLTGTGPLFGLRTDLHAPDGARRPIGELAADHVAEIARVVPTGPVRVAGHSFGGLVAYETARQLAAAGRTVDFLGLVDVLPPGVMLTATERLVHELVDRVSLLFPSMRNVSLRDVLAERLRPASAPADRQLFVQTTTVANDHAPGRYAGPVTYFRARRSLPGHHILAAWRRQAPRLTVLNVPGAHHDVLGQEHVTEVAEKWSEALADANRQPNE</sequence>
<dbReference type="InterPro" id="IPR036736">
    <property type="entry name" value="ACP-like_sf"/>
</dbReference>
<comment type="similarity">
    <text evidence="2">Belongs to the ATP-dependent AMP-binding enzyme family.</text>
</comment>
<dbReference type="InterPro" id="IPR042099">
    <property type="entry name" value="ANL_N_sf"/>
</dbReference>
<dbReference type="PANTHER" id="PTHR42921">
    <property type="entry name" value="ACETOACETYL-COA SYNTHETASE"/>
    <property type="match status" value="1"/>
</dbReference>
<dbReference type="PANTHER" id="PTHR42921:SF1">
    <property type="entry name" value="ACETOACETYL-COA SYNTHETASE"/>
    <property type="match status" value="1"/>
</dbReference>
<dbReference type="PROSITE" id="PS00455">
    <property type="entry name" value="AMP_BINDING"/>
    <property type="match status" value="1"/>
</dbReference>
<reference evidence="7" key="1">
    <citation type="journal article" date="2014" name="Int. J. Syst. Evol. Microbiol.">
        <title>Complete genome sequence of Corynebacterium casei LMG S-19264T (=DSM 44701T), isolated from a smear-ripened cheese.</title>
        <authorList>
            <consortium name="US DOE Joint Genome Institute (JGI-PGF)"/>
            <person name="Walter F."/>
            <person name="Albersmeier A."/>
            <person name="Kalinowski J."/>
            <person name="Ruckert C."/>
        </authorList>
    </citation>
    <scope>NUCLEOTIDE SEQUENCE</scope>
    <source>
        <strain evidence="7">CGMCC 4.7299</strain>
    </source>
</reference>
<feature type="domain" description="Thioesterase TesA-like" evidence="6">
    <location>
        <begin position="768"/>
        <end position="985"/>
    </location>
</feature>
<dbReference type="AlphaFoldDB" id="A0A8J3C0S1"/>
<comment type="caution">
    <text evidence="7">The sequence shown here is derived from an EMBL/GenBank/DDBJ whole genome shotgun (WGS) entry which is preliminary data.</text>
</comment>
<reference evidence="7" key="2">
    <citation type="submission" date="2020-09" db="EMBL/GenBank/DDBJ databases">
        <authorList>
            <person name="Sun Q."/>
            <person name="Zhou Y."/>
        </authorList>
    </citation>
    <scope>NUCLEOTIDE SEQUENCE</scope>
    <source>
        <strain evidence="7">CGMCC 4.7299</strain>
    </source>
</reference>
<dbReference type="Gene3D" id="3.40.50.12780">
    <property type="entry name" value="N-terminal domain of ligase-like"/>
    <property type="match status" value="1"/>
</dbReference>
<dbReference type="SMART" id="SM00824">
    <property type="entry name" value="PKS_TE"/>
    <property type="match status" value="1"/>
</dbReference>
<evidence type="ECO:0000256" key="2">
    <source>
        <dbReference type="ARBA" id="ARBA00006432"/>
    </source>
</evidence>
<dbReference type="SUPFAM" id="SSF47336">
    <property type="entry name" value="ACP-like"/>
    <property type="match status" value="1"/>
</dbReference>
<evidence type="ECO:0000259" key="6">
    <source>
        <dbReference type="SMART" id="SM00824"/>
    </source>
</evidence>
<dbReference type="Gene3D" id="1.10.1200.10">
    <property type="entry name" value="ACP-like"/>
    <property type="match status" value="1"/>
</dbReference>
<dbReference type="SUPFAM" id="SSF56801">
    <property type="entry name" value="Acetyl-CoA synthetase-like"/>
    <property type="match status" value="1"/>
</dbReference>
<dbReference type="Pfam" id="PF16177">
    <property type="entry name" value="ACAS_N"/>
    <property type="match status" value="1"/>
</dbReference>
<dbReference type="Proteomes" id="UP000656042">
    <property type="component" value="Unassembled WGS sequence"/>
</dbReference>
<dbReference type="InterPro" id="IPR045851">
    <property type="entry name" value="AMP-bd_C_sf"/>
</dbReference>
<protein>
    <recommendedName>
        <fullName evidence="6">Thioesterase TesA-like domain-containing protein</fullName>
    </recommendedName>
</protein>
<dbReference type="Pfam" id="PF00501">
    <property type="entry name" value="AMP-binding"/>
    <property type="match status" value="1"/>
</dbReference>
<evidence type="ECO:0000256" key="3">
    <source>
        <dbReference type="ARBA" id="ARBA00022598"/>
    </source>
</evidence>
<dbReference type="Gene3D" id="3.40.50.1820">
    <property type="entry name" value="alpha/beta hydrolase"/>
    <property type="match status" value="1"/>
</dbReference>
<name>A0A8J3C0S1_9ACTN</name>
<evidence type="ECO:0000256" key="4">
    <source>
        <dbReference type="ARBA" id="ARBA00022741"/>
    </source>
</evidence>
<keyword evidence="3" id="KW-0436">Ligase</keyword>
<dbReference type="Gene3D" id="3.30.300.30">
    <property type="match status" value="1"/>
</dbReference>
<dbReference type="NCBIfam" id="TIGR01217">
    <property type="entry name" value="ac_ac_CoA_syn"/>
    <property type="match status" value="1"/>
</dbReference>
<dbReference type="InterPro" id="IPR029058">
    <property type="entry name" value="AB_hydrolase_fold"/>
</dbReference>
<dbReference type="GO" id="GO:0005524">
    <property type="term" value="F:ATP binding"/>
    <property type="evidence" value="ECO:0007669"/>
    <property type="project" value="UniProtKB-KW"/>
</dbReference>
<dbReference type="InterPro" id="IPR009081">
    <property type="entry name" value="PP-bd_ACP"/>
</dbReference>
<evidence type="ECO:0000256" key="1">
    <source>
        <dbReference type="ARBA" id="ARBA00001957"/>
    </source>
</evidence>
<keyword evidence="8" id="KW-1185">Reference proteome</keyword>
<proteinExistence type="inferred from homology"/>
<dbReference type="InterPro" id="IPR020802">
    <property type="entry name" value="TesA-like"/>
</dbReference>
<dbReference type="InterPro" id="IPR000873">
    <property type="entry name" value="AMP-dep_synth/lig_dom"/>
</dbReference>
<evidence type="ECO:0000256" key="5">
    <source>
        <dbReference type="ARBA" id="ARBA00022840"/>
    </source>
</evidence>
<comment type="cofactor">
    <cofactor evidence="1">
        <name>pantetheine 4'-phosphate</name>
        <dbReference type="ChEBI" id="CHEBI:47942"/>
    </cofactor>
</comment>
<dbReference type="InterPro" id="IPR032387">
    <property type="entry name" value="ACAS_N"/>
</dbReference>
<keyword evidence="5" id="KW-0067">ATP-binding</keyword>
<accession>A0A8J3C0S1</accession>
<dbReference type="Pfam" id="PF00550">
    <property type="entry name" value="PP-binding"/>
    <property type="match status" value="1"/>
</dbReference>
<evidence type="ECO:0000313" key="8">
    <source>
        <dbReference type="Proteomes" id="UP000656042"/>
    </source>
</evidence>
<dbReference type="InterPro" id="IPR001031">
    <property type="entry name" value="Thioesterase"/>
</dbReference>
<gene>
    <name evidence="7" type="ORF">GCM10012284_30070</name>
</gene>
<dbReference type="InterPro" id="IPR005914">
    <property type="entry name" value="Acac_CoA_synth"/>
</dbReference>
<evidence type="ECO:0000313" key="7">
    <source>
        <dbReference type="EMBL" id="GGK93987.1"/>
    </source>
</evidence>
<keyword evidence="4" id="KW-0547">Nucleotide-binding</keyword>
<dbReference type="GO" id="GO:0006629">
    <property type="term" value="P:lipid metabolic process"/>
    <property type="evidence" value="ECO:0007669"/>
    <property type="project" value="InterPro"/>
</dbReference>